<dbReference type="SUPFAM" id="SSF56563">
    <property type="entry name" value="Major capsid protein gp5"/>
    <property type="match status" value="1"/>
</dbReference>
<evidence type="ECO:0000313" key="4">
    <source>
        <dbReference type="EMBL" id="QJA56050.1"/>
    </source>
</evidence>
<proteinExistence type="predicted"/>
<evidence type="ECO:0000256" key="2">
    <source>
        <dbReference type="ARBA" id="ARBA00022844"/>
    </source>
</evidence>
<feature type="domain" description="Phage capsid-like C-terminal" evidence="3">
    <location>
        <begin position="162"/>
        <end position="447"/>
    </location>
</feature>
<dbReference type="GO" id="GO:0044423">
    <property type="term" value="C:virion component"/>
    <property type="evidence" value="ECO:0007669"/>
    <property type="project" value="UniProtKB-KW"/>
</dbReference>
<evidence type="ECO:0000256" key="1">
    <source>
        <dbReference type="ARBA" id="ARBA00004328"/>
    </source>
</evidence>
<organism evidence="4">
    <name type="scientific">viral metagenome</name>
    <dbReference type="NCBI Taxonomy" id="1070528"/>
    <lineage>
        <taxon>unclassified sequences</taxon>
        <taxon>metagenomes</taxon>
        <taxon>organismal metagenomes</taxon>
    </lineage>
</organism>
<dbReference type="NCBIfam" id="TIGR01554">
    <property type="entry name" value="major_cap_HK97"/>
    <property type="match status" value="1"/>
</dbReference>
<reference evidence="4" key="1">
    <citation type="submission" date="2020-03" db="EMBL/GenBank/DDBJ databases">
        <title>The deep terrestrial virosphere.</title>
        <authorList>
            <person name="Holmfeldt K."/>
            <person name="Nilsson E."/>
            <person name="Simone D."/>
            <person name="Lopez-Fernandez M."/>
            <person name="Wu X."/>
            <person name="de Brujin I."/>
            <person name="Lundin D."/>
            <person name="Andersson A."/>
            <person name="Bertilsson S."/>
            <person name="Dopson M."/>
        </authorList>
    </citation>
    <scope>NUCLEOTIDE SEQUENCE</scope>
    <source>
        <strain evidence="4">MM415B01932</strain>
    </source>
</reference>
<sequence length="462" mass="50093">MKKVKLNKAWKGHKAGTLLEVDEATLAEILSEKAGEEHDESVEVKAKAAQDATIKAATDAAVKAVEEQLKAMSAGSNKMVHISVHDRSDDDPTFGYLPGNTKSLKELDRHEINFAFGRFCVDVQKAANGRESEALMKCRERSDKLVTKAAGDGLIVGDDESGGYLIFSAASAMIQQASLEAAIVRPRANRVTMGTQLLRIPYLRDLDHSSGTTHGGIRIYFDDELAQSAASRVKLEQLEFKLKKMTAMGHASEEWIKWSPVSLGSWLIPKFGEAIGFKEDLCFLLGKGGAQPLGIRNAGCKIQVAFEAGQAASTFVLENSTAMYARLKVRNPAKVCWLMNQTVFPQLPLFNISAGTGGAPVFVQNVGDSPQQKLWGFPIQWTEKLPALGTAGCVELVDFSDYTIADDQSGPAIAESIHLKFDYGQTTFRITKYIDGQNETPAAFTPVAGSTLSPVVEFKATA</sequence>
<dbReference type="Pfam" id="PF05065">
    <property type="entry name" value="Phage_capsid"/>
    <property type="match status" value="1"/>
</dbReference>
<dbReference type="InterPro" id="IPR024455">
    <property type="entry name" value="Phage_capsid"/>
</dbReference>
<protein>
    <submittedName>
        <fullName evidence="4">Putative capsid protein</fullName>
    </submittedName>
</protein>
<evidence type="ECO:0000259" key="3">
    <source>
        <dbReference type="Pfam" id="PF05065"/>
    </source>
</evidence>
<keyword evidence="2" id="KW-0946">Virion</keyword>
<gene>
    <name evidence="4" type="ORF">MM415B01932_0003</name>
</gene>
<comment type="subcellular location">
    <subcellularLocation>
        <location evidence="1">Virion</location>
    </subcellularLocation>
</comment>
<dbReference type="InterPro" id="IPR054612">
    <property type="entry name" value="Phage_capsid-like_C"/>
</dbReference>
<dbReference type="AlphaFoldDB" id="A0A6M3IEY8"/>
<accession>A0A6M3IEY8</accession>
<dbReference type="EMBL" id="MT141197">
    <property type="protein sequence ID" value="QJA56050.1"/>
    <property type="molecule type" value="Genomic_DNA"/>
</dbReference>
<name>A0A6M3IEY8_9ZZZZ</name>